<reference evidence="35" key="1">
    <citation type="journal article" date="2021" name="Evol. Appl.">
        <title>The genome of the Pyrenean desman and the effects of bottlenecks and inbreeding on the genomic landscape of an endangered species.</title>
        <authorList>
            <person name="Escoda L."/>
            <person name="Castresana J."/>
        </authorList>
    </citation>
    <scope>NUCLEOTIDE SEQUENCE</scope>
    <source>
        <strain evidence="35">IBE-C5619</strain>
    </source>
</reference>
<comment type="similarity">
    <text evidence="7">Belongs to the SEC16 family.</text>
</comment>
<evidence type="ECO:0000313" key="36">
    <source>
        <dbReference type="Proteomes" id="UP000700334"/>
    </source>
</evidence>
<feature type="region of interest" description="Disordered" evidence="33">
    <location>
        <begin position="1"/>
        <end position="391"/>
    </location>
</feature>
<dbReference type="EMBL" id="JAGFMF010011628">
    <property type="protein sequence ID" value="KAG8518657.1"/>
    <property type="molecule type" value="Genomic_DNA"/>
</dbReference>
<keyword evidence="11" id="KW-0963">Cytoplasm</keyword>
<evidence type="ECO:0000256" key="25">
    <source>
        <dbReference type="ARBA" id="ARBA00061856"/>
    </source>
</evidence>
<dbReference type="SMART" id="SM00128">
    <property type="entry name" value="IPPc"/>
    <property type="match status" value="1"/>
</dbReference>
<evidence type="ECO:0000256" key="21">
    <source>
        <dbReference type="ARBA" id="ARBA00023273"/>
    </source>
</evidence>
<keyword evidence="16" id="KW-0931">ER-Golgi transport</keyword>
<evidence type="ECO:0000256" key="23">
    <source>
        <dbReference type="ARBA" id="ARBA00050516"/>
    </source>
</evidence>
<evidence type="ECO:0000256" key="17">
    <source>
        <dbReference type="ARBA" id="ARBA00022927"/>
    </source>
</evidence>
<dbReference type="GO" id="GO:0070971">
    <property type="term" value="C:endoplasmic reticulum exit site"/>
    <property type="evidence" value="ECO:0007669"/>
    <property type="project" value="UniProtKB-ARBA"/>
</dbReference>
<keyword evidence="12" id="KW-0597">Phosphoprotein</keyword>
<evidence type="ECO:0000313" key="35">
    <source>
        <dbReference type="EMBL" id="KAG8518657.1"/>
    </source>
</evidence>
<dbReference type="Pfam" id="PF22669">
    <property type="entry name" value="Exo_endo_phos2"/>
    <property type="match status" value="1"/>
</dbReference>
<feature type="compositionally biased region" description="Basic residues" evidence="33">
    <location>
        <begin position="649"/>
        <end position="658"/>
    </location>
</feature>
<dbReference type="Gene3D" id="1.25.40.1030">
    <property type="match status" value="1"/>
</dbReference>
<feature type="compositionally biased region" description="Gly residues" evidence="33">
    <location>
        <begin position="505"/>
        <end position="514"/>
    </location>
</feature>
<feature type="compositionally biased region" description="Polar residues" evidence="33">
    <location>
        <begin position="1482"/>
        <end position="1491"/>
    </location>
</feature>
<feature type="compositionally biased region" description="Low complexity" evidence="33">
    <location>
        <begin position="2325"/>
        <end position="2345"/>
    </location>
</feature>
<feature type="region of interest" description="Disordered" evidence="33">
    <location>
        <begin position="2442"/>
        <end position="2611"/>
    </location>
</feature>
<dbReference type="FunFam" id="1.25.40.1030:FF:000002">
    <property type="entry name" value="Protein transport protein sec16"/>
    <property type="match status" value="1"/>
</dbReference>
<evidence type="ECO:0000256" key="33">
    <source>
        <dbReference type="SAM" id="MobiDB-lite"/>
    </source>
</evidence>
<feature type="compositionally biased region" description="Basic and acidic residues" evidence="33">
    <location>
        <begin position="2567"/>
        <end position="2580"/>
    </location>
</feature>
<feature type="compositionally biased region" description="Low complexity" evidence="33">
    <location>
        <begin position="2375"/>
        <end position="2397"/>
    </location>
</feature>
<evidence type="ECO:0000256" key="12">
    <source>
        <dbReference type="ARBA" id="ARBA00022553"/>
    </source>
</evidence>
<evidence type="ECO:0000256" key="16">
    <source>
        <dbReference type="ARBA" id="ARBA00022892"/>
    </source>
</evidence>
<evidence type="ECO:0000256" key="7">
    <source>
        <dbReference type="ARBA" id="ARBA00005927"/>
    </source>
</evidence>
<evidence type="ECO:0000256" key="13">
    <source>
        <dbReference type="ARBA" id="ARBA00022801"/>
    </source>
</evidence>
<dbReference type="GO" id="GO:0005930">
    <property type="term" value="C:axoneme"/>
    <property type="evidence" value="ECO:0007669"/>
    <property type="project" value="TreeGrafter"/>
</dbReference>
<feature type="compositionally biased region" description="Low complexity" evidence="33">
    <location>
        <begin position="1026"/>
        <end position="1050"/>
    </location>
</feature>
<dbReference type="CDD" id="cd09233">
    <property type="entry name" value="ACE1-Sec16-like"/>
    <property type="match status" value="1"/>
</dbReference>
<dbReference type="GO" id="GO:0016192">
    <property type="term" value="P:vesicle-mediated transport"/>
    <property type="evidence" value="ECO:0007669"/>
    <property type="project" value="UniProtKB-KW"/>
</dbReference>
<feature type="region of interest" description="Disordered" evidence="33">
    <location>
        <begin position="1772"/>
        <end position="1810"/>
    </location>
</feature>
<dbReference type="GO" id="GO:0015031">
    <property type="term" value="P:protein transport"/>
    <property type="evidence" value="ECO:0007669"/>
    <property type="project" value="UniProtKB-KW"/>
</dbReference>
<keyword evidence="20" id="KW-0472">Membrane</keyword>
<dbReference type="SUPFAM" id="SSF56219">
    <property type="entry name" value="DNase I-like"/>
    <property type="match status" value="1"/>
</dbReference>
<comment type="catalytic activity">
    <reaction evidence="23">
        <text>a 1,2-diacyl-sn-glycero-3-phospho-(1D-myo-inositol-4,5-bisphosphate) + H2O = a 1,2-diacyl-sn-glycero-3-phospho-(1D-myo-inositol 4-phosphate) + phosphate</text>
        <dbReference type="Rhea" id="RHEA:22764"/>
        <dbReference type="ChEBI" id="CHEBI:15377"/>
        <dbReference type="ChEBI" id="CHEBI:43474"/>
        <dbReference type="ChEBI" id="CHEBI:58178"/>
        <dbReference type="ChEBI" id="CHEBI:58456"/>
        <dbReference type="EC" id="3.1.3.36"/>
    </reaction>
    <physiologicalReaction direction="left-to-right" evidence="23">
        <dbReference type="Rhea" id="RHEA:22765"/>
    </physiologicalReaction>
</comment>
<evidence type="ECO:0000256" key="26">
    <source>
        <dbReference type="ARBA" id="ARBA00068101"/>
    </source>
</evidence>
<dbReference type="EC" id="3.1.3.86" evidence="8"/>
<keyword evidence="21" id="KW-0966">Cell projection</keyword>
<feature type="compositionally biased region" description="Pro residues" evidence="33">
    <location>
        <begin position="82"/>
        <end position="93"/>
    </location>
</feature>
<feature type="domain" description="Inositol polyphosphate-related phosphatase" evidence="34">
    <location>
        <begin position="2774"/>
        <end position="3076"/>
    </location>
</feature>
<feature type="compositionally biased region" description="Low complexity" evidence="33">
    <location>
        <begin position="255"/>
        <end position="264"/>
    </location>
</feature>
<feature type="region of interest" description="Disordered" evidence="33">
    <location>
        <begin position="2236"/>
        <end position="2408"/>
    </location>
</feature>
<dbReference type="Gene3D" id="3.60.10.10">
    <property type="entry name" value="Endonuclease/exonuclease/phosphatase"/>
    <property type="match status" value="1"/>
</dbReference>
<dbReference type="EC" id="3.1.3.36" evidence="9"/>
<feature type="region of interest" description="Disordered" evidence="33">
    <location>
        <begin position="881"/>
        <end position="900"/>
    </location>
</feature>
<dbReference type="GO" id="GO:0048471">
    <property type="term" value="C:perinuclear region of cytoplasm"/>
    <property type="evidence" value="ECO:0007669"/>
    <property type="project" value="UniProtKB-SubCell"/>
</dbReference>
<dbReference type="PANTHER" id="PTHR46625:SF1">
    <property type="entry name" value="PHOSPHATIDYLINOSITOL POLYPHOSPHATE 5-PHOSPHATASE TYPE IV"/>
    <property type="match status" value="1"/>
</dbReference>
<feature type="region of interest" description="Disordered" evidence="33">
    <location>
        <begin position="1941"/>
        <end position="2139"/>
    </location>
</feature>
<accession>A0A8J6AGL8</accession>
<keyword evidence="10" id="KW-0813">Transport</keyword>
<feature type="compositionally biased region" description="Low complexity" evidence="33">
    <location>
        <begin position="494"/>
        <end position="504"/>
    </location>
</feature>
<feature type="region of interest" description="Disordered" evidence="33">
    <location>
        <begin position="1473"/>
        <end position="1496"/>
    </location>
</feature>
<dbReference type="PANTHER" id="PTHR46625">
    <property type="entry name" value="72 KDA INOSITOL POLYPHOSPHATE 5-PHOSPHATASE"/>
    <property type="match status" value="1"/>
</dbReference>
<proteinExistence type="inferred from homology"/>
<keyword evidence="13" id="KW-0378">Hydrolase</keyword>
<evidence type="ECO:0000256" key="5">
    <source>
        <dbReference type="ARBA" id="ARBA00004524"/>
    </source>
</evidence>
<feature type="compositionally biased region" description="Polar residues" evidence="33">
    <location>
        <begin position="1783"/>
        <end position="1801"/>
    </location>
</feature>
<evidence type="ECO:0000256" key="27">
    <source>
        <dbReference type="ARBA" id="ARBA00068933"/>
    </source>
</evidence>
<dbReference type="GO" id="GO:0034485">
    <property type="term" value="F:phosphatidylinositol-3,4,5-trisphosphate 5-phosphatase activity"/>
    <property type="evidence" value="ECO:0007669"/>
    <property type="project" value="UniProtKB-EC"/>
</dbReference>
<evidence type="ECO:0000256" key="11">
    <source>
        <dbReference type="ARBA" id="ARBA00022490"/>
    </source>
</evidence>
<dbReference type="InterPro" id="IPR024298">
    <property type="entry name" value="Sec16_Sec23-bd"/>
</dbReference>
<dbReference type="FunFam" id="3.60.10.10:FF:000039">
    <property type="entry name" value="72 kDa inositol polyphosphate 5-phosphatase"/>
    <property type="match status" value="1"/>
</dbReference>
<protein>
    <recommendedName>
        <fullName evidence="27">Phosphatidylinositol polyphosphate 5-phosphatase type IV</fullName>
        <ecNumber evidence="9">3.1.3.36</ecNumber>
        <ecNumber evidence="8">3.1.3.86</ecNumber>
    </recommendedName>
    <alternativeName>
        <fullName evidence="30">72 kDa inositol polyphosphate 5-phosphatase</fullName>
    </alternativeName>
    <alternativeName>
        <fullName evidence="29">Inositol polyphosphate-5-phosphatase E</fullName>
    </alternativeName>
    <alternativeName>
        <fullName evidence="28">Phosphatidylinositol 4,5-bisphosphate 5-phosphatase</fullName>
    </alternativeName>
    <alternativeName>
        <fullName evidence="31">Phosphatidylinositol-3,4,5-trisphosphate 5-phosphatase</fullName>
    </alternativeName>
    <alternativeName>
        <fullName evidence="26">Protein transport protein Sec16A</fullName>
    </alternativeName>
    <alternativeName>
        <fullName evidence="32">SEC16 homolog A</fullName>
    </alternativeName>
</protein>
<keyword evidence="36" id="KW-1185">Reference proteome</keyword>
<keyword evidence="14" id="KW-0256">Endoplasmic reticulum</keyword>
<organism evidence="35 36">
    <name type="scientific">Galemys pyrenaicus</name>
    <name type="common">Iberian desman</name>
    <name type="synonym">Pyrenean desman</name>
    <dbReference type="NCBI Taxonomy" id="202257"/>
    <lineage>
        <taxon>Eukaryota</taxon>
        <taxon>Metazoa</taxon>
        <taxon>Chordata</taxon>
        <taxon>Craniata</taxon>
        <taxon>Vertebrata</taxon>
        <taxon>Euteleostomi</taxon>
        <taxon>Mammalia</taxon>
        <taxon>Eutheria</taxon>
        <taxon>Laurasiatheria</taxon>
        <taxon>Eulipotyphla</taxon>
        <taxon>Talpidae</taxon>
        <taxon>Galemys</taxon>
    </lineage>
</organism>
<evidence type="ECO:0000256" key="29">
    <source>
        <dbReference type="ARBA" id="ARBA00079915"/>
    </source>
</evidence>
<dbReference type="GO" id="GO:0032580">
    <property type="term" value="C:Golgi cisterna membrane"/>
    <property type="evidence" value="ECO:0007669"/>
    <property type="project" value="UniProtKB-SubCell"/>
</dbReference>
<evidence type="ECO:0000256" key="22">
    <source>
        <dbReference type="ARBA" id="ARBA00023377"/>
    </source>
</evidence>
<dbReference type="Pfam" id="PF12931">
    <property type="entry name" value="TPR_Sec16"/>
    <property type="match status" value="1"/>
</dbReference>
<feature type="compositionally biased region" description="Low complexity" evidence="33">
    <location>
        <begin position="64"/>
        <end position="81"/>
    </location>
</feature>
<evidence type="ECO:0000256" key="4">
    <source>
        <dbReference type="ARBA" id="ARBA00004514"/>
    </source>
</evidence>
<feature type="compositionally biased region" description="Low complexity" evidence="33">
    <location>
        <begin position="1256"/>
        <end position="1265"/>
    </location>
</feature>
<dbReference type="InterPro" id="IPR000300">
    <property type="entry name" value="IPPc"/>
</dbReference>
<feature type="compositionally biased region" description="Gly residues" evidence="33">
    <location>
        <begin position="2085"/>
        <end position="2097"/>
    </location>
</feature>
<dbReference type="GO" id="GO:0004439">
    <property type="term" value="F:phosphatidylinositol-4,5-bisphosphate 5-phosphatase activity"/>
    <property type="evidence" value="ECO:0007669"/>
    <property type="project" value="UniProtKB-EC"/>
</dbReference>
<feature type="region of interest" description="Disordered" evidence="33">
    <location>
        <begin position="645"/>
        <end position="729"/>
    </location>
</feature>
<evidence type="ECO:0000256" key="9">
    <source>
        <dbReference type="ARBA" id="ARBA00013044"/>
    </source>
</evidence>
<keyword evidence="19" id="KW-0443">Lipid metabolism</keyword>
<keyword evidence="18" id="KW-0333">Golgi apparatus</keyword>
<evidence type="ECO:0000256" key="31">
    <source>
        <dbReference type="ARBA" id="ARBA00083336"/>
    </source>
</evidence>
<comment type="caution">
    <text evidence="35">The sequence shown here is derived from an EMBL/GenBank/DDBJ whole genome shotgun (WGS) entry which is preliminary data.</text>
</comment>
<evidence type="ECO:0000256" key="14">
    <source>
        <dbReference type="ARBA" id="ARBA00022824"/>
    </source>
</evidence>
<dbReference type="GO" id="GO:0051668">
    <property type="term" value="P:localization within membrane"/>
    <property type="evidence" value="ECO:0007669"/>
    <property type="project" value="UniProtKB-ARBA"/>
</dbReference>
<evidence type="ECO:0000256" key="32">
    <source>
        <dbReference type="ARBA" id="ARBA00083785"/>
    </source>
</evidence>
<dbReference type="GO" id="GO:0005829">
    <property type="term" value="C:cytosol"/>
    <property type="evidence" value="ECO:0007669"/>
    <property type="project" value="UniProtKB-SubCell"/>
</dbReference>
<evidence type="ECO:0000256" key="1">
    <source>
        <dbReference type="ARBA" id="ARBA00004138"/>
    </source>
</evidence>
<evidence type="ECO:0000256" key="30">
    <source>
        <dbReference type="ARBA" id="ARBA00080252"/>
    </source>
</evidence>
<dbReference type="GO" id="GO:0005789">
    <property type="term" value="C:endoplasmic reticulum membrane"/>
    <property type="evidence" value="ECO:0007669"/>
    <property type="project" value="UniProtKB-SubCell"/>
</dbReference>
<comment type="subcellular location">
    <subcellularLocation>
        <location evidence="1">Cell projection</location>
        <location evidence="1">Cilium</location>
    </subcellularLocation>
    <subcellularLocation>
        <location evidence="4">Cytoplasm</location>
        <location evidence="4">Cytosol</location>
    </subcellularLocation>
    <subcellularLocation>
        <location evidence="6">Cytoplasm</location>
        <location evidence="6">Perinuclear region</location>
    </subcellularLocation>
    <subcellularLocation>
        <location evidence="3">Endoplasmic reticulum membrane</location>
        <topology evidence="3">Peripheral membrane protein</topology>
    </subcellularLocation>
    <subcellularLocation>
        <location evidence="2">Golgi apparatus</location>
        <location evidence="2">Golgi stack membrane</location>
        <topology evidence="2">Peripheral membrane protein</topology>
        <orientation evidence="2">Cytoplasmic side</orientation>
    </subcellularLocation>
    <subcellularLocation>
        <location evidence="5">Microsome membrane</location>
    </subcellularLocation>
</comment>
<dbReference type="GO" id="GO:0007029">
    <property type="term" value="P:endoplasmic reticulum organization"/>
    <property type="evidence" value="ECO:0007669"/>
    <property type="project" value="UniProtKB-ARBA"/>
</dbReference>
<feature type="region of interest" description="Disordered" evidence="33">
    <location>
        <begin position="938"/>
        <end position="1050"/>
    </location>
</feature>
<evidence type="ECO:0000256" key="10">
    <source>
        <dbReference type="ARBA" id="ARBA00022448"/>
    </source>
</evidence>
<dbReference type="GO" id="GO:0004445">
    <property type="term" value="F:inositol-polyphosphate 5-phosphatase activity"/>
    <property type="evidence" value="ECO:0007669"/>
    <property type="project" value="InterPro"/>
</dbReference>
<feature type="compositionally biased region" description="Low complexity" evidence="33">
    <location>
        <begin position="691"/>
        <end position="702"/>
    </location>
</feature>
<evidence type="ECO:0000256" key="6">
    <source>
        <dbReference type="ARBA" id="ARBA00004556"/>
    </source>
</evidence>
<feature type="compositionally biased region" description="Basic and acidic residues" evidence="33">
    <location>
        <begin position="2051"/>
        <end position="2076"/>
    </location>
</feature>
<comment type="catalytic activity">
    <reaction evidence="22">
        <text>a 1,2-diacyl-sn-glycero-3-phospho-(1D-myo-inositol-3,4,5-trisphosphate) + H2O = a 1,2-diacyl-sn-glycero-3-phospho-(1D-myo-inositol-3,4-bisphosphate) + phosphate</text>
        <dbReference type="Rhea" id="RHEA:25528"/>
        <dbReference type="ChEBI" id="CHEBI:15377"/>
        <dbReference type="ChEBI" id="CHEBI:43474"/>
        <dbReference type="ChEBI" id="CHEBI:57658"/>
        <dbReference type="ChEBI" id="CHEBI:57836"/>
        <dbReference type="EC" id="3.1.3.86"/>
    </reaction>
    <physiologicalReaction direction="left-to-right" evidence="22">
        <dbReference type="Rhea" id="RHEA:25529"/>
    </physiologicalReaction>
</comment>
<comment type="catalytic activity">
    <reaction evidence="24">
        <text>a 1,2-diacyl-sn-glycero-3-phospho-(1D-myo-inositol-3,5-bisphosphate) + H2O = a 1,2-diacyl-sn-glycero-3-phospho-(1D-myo-inositol-3-phosphate) + phosphate</text>
        <dbReference type="Rhea" id="RHEA:32955"/>
        <dbReference type="ChEBI" id="CHEBI:15377"/>
        <dbReference type="ChEBI" id="CHEBI:43474"/>
        <dbReference type="ChEBI" id="CHEBI:57923"/>
        <dbReference type="ChEBI" id="CHEBI:58088"/>
    </reaction>
    <physiologicalReaction direction="left-to-right" evidence="24">
        <dbReference type="Rhea" id="RHEA:32956"/>
    </physiologicalReaction>
</comment>
<keyword evidence="17" id="KW-0653">Protein transport</keyword>
<dbReference type="OrthoDB" id="8918678at2759"/>
<evidence type="ECO:0000256" key="18">
    <source>
        <dbReference type="ARBA" id="ARBA00023034"/>
    </source>
</evidence>
<feature type="region of interest" description="Disordered" evidence="33">
    <location>
        <begin position="494"/>
        <end position="630"/>
    </location>
</feature>
<evidence type="ECO:0000256" key="19">
    <source>
        <dbReference type="ARBA" id="ARBA00023098"/>
    </source>
</evidence>
<evidence type="ECO:0000259" key="34">
    <source>
        <dbReference type="SMART" id="SM00128"/>
    </source>
</evidence>
<evidence type="ECO:0000256" key="2">
    <source>
        <dbReference type="ARBA" id="ARBA00004344"/>
    </source>
</evidence>
<dbReference type="InterPro" id="IPR042478">
    <property type="entry name" value="INPP5E"/>
</dbReference>
<feature type="region of interest" description="Disordered" evidence="33">
    <location>
        <begin position="759"/>
        <end position="826"/>
    </location>
</feature>
<dbReference type="Proteomes" id="UP000700334">
    <property type="component" value="Unassembled WGS sequence"/>
</dbReference>
<feature type="region of interest" description="Disordered" evidence="33">
    <location>
        <begin position="2182"/>
        <end position="2216"/>
    </location>
</feature>
<feature type="region of interest" description="Disordered" evidence="33">
    <location>
        <begin position="1217"/>
        <end position="1268"/>
    </location>
</feature>
<evidence type="ECO:0000256" key="8">
    <source>
        <dbReference type="ARBA" id="ARBA00012981"/>
    </source>
</evidence>
<feature type="compositionally biased region" description="Low complexity" evidence="33">
    <location>
        <begin position="888"/>
        <end position="900"/>
    </location>
</feature>
<evidence type="ECO:0000256" key="15">
    <source>
        <dbReference type="ARBA" id="ARBA00022848"/>
    </source>
</evidence>
<feature type="compositionally biased region" description="Low complexity" evidence="33">
    <location>
        <begin position="2196"/>
        <end position="2216"/>
    </location>
</feature>
<feature type="compositionally biased region" description="Basic and acidic residues" evidence="33">
    <location>
        <begin position="1227"/>
        <end position="1248"/>
    </location>
</feature>
<feature type="compositionally biased region" description="Polar residues" evidence="33">
    <location>
        <begin position="613"/>
        <end position="622"/>
    </location>
</feature>
<evidence type="ECO:0000256" key="28">
    <source>
        <dbReference type="ARBA" id="ARBA00075837"/>
    </source>
</evidence>
<dbReference type="CDD" id="cd09095">
    <property type="entry name" value="INPP5c_INPP5E-like"/>
    <property type="match status" value="1"/>
</dbReference>
<keyword evidence="15" id="KW-0492">Microsome</keyword>
<comment type="subunit">
    <text evidence="25">Interacts (when prenylated) with PDE6D; this is important for normal location in cilia.</text>
</comment>
<feature type="compositionally biased region" description="Pro residues" evidence="33">
    <location>
        <begin position="161"/>
        <end position="174"/>
    </location>
</feature>
<evidence type="ECO:0000256" key="24">
    <source>
        <dbReference type="ARBA" id="ARBA00052324"/>
    </source>
</evidence>
<sequence>MQPPPQAVPSGLVGPPPAGHPQSLIWANSPYRRQAPSSAPAASLACPLPPVTDPFAFSRQARQSPSLGGPSKSSPPVFTGPAVPPLTPHPGPPALQASAGECAQSQPAVGAAPFSGGLAPAVPGPERNRSAEAVPCSEAEVQALPHPPQYIPGAGADGPLGGPPPGSAPGPPGPLSRQAPHGSTPAPTDAACSPPPRHQVPGQWGPVQGGPPPSGQQYWPCPEGPVPNMVPRASGVSQLATPALPHQGPSHEQHGPAGSFPGPSAGEGGAEAVCLPRGHRLGPDAEPELVFRQKPRAGDSWAVQEVRPDPGANREQLLAPVSGHPPTQGSSPDGHLHAPTGPGATWTPPEAEAGALSMFFQGGEAENEENLSSGRTGSAGPADLDSFSPSLGLGHPAAHLGAGGVFQAAPRGPGSEAALQPGEAQPFPLWSAGAPREQQAGPGAAVGLWAAAAGTGPPGASHAQFENMENLEFVQNQEVPPSEPLALELSPSDQLRYGPAAPRLGAGGLAGGRGPHLEVPDPAPGPLRPESGASSYGGRSHRSLPGTARPQDLGDTFIQQEVGKPEEEASGGFFQQIDSSPLGGETEEAAVSQSRRGTPSQPSTPSPPKPTGVFQTSANSSFEPVRSHLVGVKPIEADRANVVGEVRAPRAHQSKHRVATVPPDTSPGNLEQPPDNMETLFPPALRPRPAPAEAGPGPLRAGLPPPETVLPAPEKKPSARTQGAMKCESPATTLWAQSELPDFGGNVLLAPAAPALHVPARPQPSAVTQPPDKGAPAPPACPPASVSPQQSREAIGASENLENPPKLGEEEPLPLQASSGRAGCLPSPPAGLRLGSACLLSVSSSRLSEKRPLWKEAVAGEGLAAGSRAGGAALEKAHLCPGSDRRAPLPASASGPAQSAPDTWGLWNGLRSTCQLAVHGSPESPVRAYSPAWPDGPASCRHTMASQPRRAGPRVHNPDPFHQQVTRDAQDQKDPEGAQQGPKAAFPEPLSAGSPPVQAPSLDPAQPSAGRATADAGQQQPPRPPRSSSASVGSTSSGQTAVRADQPWPQLLPPDYYYYRPLFDSSQPPYPPAYPPDPGLASLYYQDAYGLHDPRFRPYDGAAPACPQNYRYPEPERPSSRASLCSDQPPARRGRPEGYYGPKSGWSDYYGHYYPSQCDHADLCRWDRYHYSTRLRDARACDRRYWCDAEADAHGRGSYAYGDRPEKGDDLWRYDPRFAGSFDDDPEPRRDPYGEEADRRSLHSEHSAHSLHSRRSSFSAHSQQSQVYRGQHVTAGAYEAPPALGSFRGEFPYGTYGADFGSAQGFPEYGFGADASWPPAEQVPSRPTSPEKFSVPHLCARFGPGGQLIKVIPNLPSEGQPALVEVHSMETLLQHTPEQEEMLAFPGPLGRDDTHKVDVINFAQNKATKCLQDENLIDKESASLLWNFITVVGTDIAELLLQDHRTAWLPGKSPDEANLIDFTNEAVEQAEEEEESGEAQLSFLTSSQAAPTSDEKETERFRELLLYGRKKDALESAMKNALWGHALLLASKMDSRTHARVMTRFANSLPINDPLQTVYQLMSGRMPAASTCCGDEKWGDWRPHLAMVLSNLSNNVDVESRTMATMGDTLASKGLLEAAHFCYLMAQVGFGVYTKKTAKLVLIGSNHSLPFPKFATNEAIQRTEAYAYARSLGAQTCPLPNFQVFRFIYSCRLAEMGLAAQAFLYCEAIAESVLAQPHAHSPVLISQLVQVASQLRLFDPQLREKPEEESFLEPAWLVRLRRVDKQVQEGAVRWAQDAASPRQCPSTPSSEPGQRDGQSLAQPAGLGVDNPLLAPPVPGAECFAPGVRLLPSGETRARRRAAARLSRLAPACLLPGPALTPLGGGAVCRCGEGGGAGPGPSLLSTRGRLGGGLSVPAGRAMPVTGDAQHPLPSSAPQVFPDGQSAVPARVPMFPVLPPPGPAELGPGCAPPGSVLGFAEPSRPDPAGLHSGPGLPPGAPALQDPRSQEPGGCGPCGVLPDSEATVRWEPSPQPLPPAPDVKRPGAAAKKETKEPKKNSEPWFFSRWLSGKKRTEAYLPDDKNKSIVWDEKKNRWVDVNEPEEEVAGGGSGWPGGAGAGTEATSPLQKQAPPPPPTSLPKAMPAAPPGPGGHPRASVNTFSRRAAGARAHYVDVLNPAGTRRPEPALAPADLFALLAPLPIPAHLSGLQPDAERAPSADGAAGEAQAPAGGLAAPELAPEPKAAGCAALPGAPDGCPGGEPLRLSLGPRGGRPLRAVARPEQPADPAHEPPAGGAGGPGGAAHASAPPPAPARVLRPPGAAAGRPGAPPPVAREPRRGRARLGEVGPAIRRGPGGAASRARGPCARRPGRGAGARGSATVVTRSPAAGPPGGVAAGPGMARGAQVSPGARRGRAAAVPARRRRAAPQAPGRALRCAPRCCAGPWGLRAPRHVAAARRGAAAGLPAASPVSSRGAPLTPRPVSAPGRRPRAACAPSEGGRAMPSELACLGPSPAAPPQRPARGRLQPEGRMLPGQLRSPDKDLASCAGAAGPAGHSQGSPRPLTVPAKLSREDPEAQARPFPPKPPPRPRLERALSLDEKGWRGRRFRSSGEDLDAQDGASPPRGPEASRALAPRAAAPCLSTSLQEIPAVRRGPAGGLSGVISSSPDLLLREGAVGRGAPRLTGALPPPPRLLSAADLSAVPEPLRTASAGAGQPEDKPCLQTRLARAHSSLGPSRAPSPLAHDRCSLRSAKSSFSLLAPIRAKDVRSRSYLEGSLLASGALMGAEELARYFPDRSLALYVATWNMQGQKELPTSLDELLLPAEADYAQDLYVVGVQEGCSDRREWETRLQETLGPHYVMLHSAAHGALHMAVLIRRDLIWFCSEVESSTVTTRMVSQIKTKGALGVGFTFFGTSFLFITSHFTSGDGKVSERLLDYTKTVQGLALPRNVPDTSPYRSDAADVTTRFDGVFWFGDFNFRLSGGRVAVDAILKQGLRTDVQALLRRDQLTREMRKGSVFKGFQEADIHFLPSYKFDVGKDAYDTSSKQRTPSYTDRVLYRSRHKDDICAVRYSSCPGLRTSDHRPVYGLFRVKVRPGRDNIPLAAGKFDRELYLLGIKRRISKEAQRQQALKGQHSSAVCVVS</sequence>
<feature type="region of interest" description="Disordered" evidence="33">
    <location>
        <begin position="404"/>
        <end position="442"/>
    </location>
</feature>
<feature type="compositionally biased region" description="Low complexity" evidence="33">
    <location>
        <begin position="35"/>
        <end position="46"/>
    </location>
</feature>
<feature type="compositionally biased region" description="Low complexity" evidence="33">
    <location>
        <begin position="2291"/>
        <end position="2304"/>
    </location>
</feature>
<feature type="compositionally biased region" description="Low complexity" evidence="33">
    <location>
        <begin position="338"/>
        <end position="349"/>
    </location>
</feature>
<feature type="compositionally biased region" description="Low complexity" evidence="33">
    <location>
        <begin position="1942"/>
        <end position="1952"/>
    </location>
</feature>
<evidence type="ECO:0000256" key="3">
    <source>
        <dbReference type="ARBA" id="ARBA00004406"/>
    </source>
</evidence>
<gene>
    <name evidence="35" type="ORF">J0S82_018136</name>
</gene>
<dbReference type="InterPro" id="IPR036691">
    <property type="entry name" value="Endo/exonu/phosph_ase_sf"/>
</dbReference>
<feature type="region of interest" description="Disordered" evidence="33">
    <location>
        <begin position="1107"/>
        <end position="1139"/>
    </location>
</feature>
<dbReference type="GO" id="GO:0005634">
    <property type="term" value="C:nucleus"/>
    <property type="evidence" value="ECO:0007669"/>
    <property type="project" value="TreeGrafter"/>
</dbReference>
<feature type="compositionally biased region" description="Basic and acidic residues" evidence="33">
    <location>
        <begin position="2019"/>
        <end position="2038"/>
    </location>
</feature>
<evidence type="ECO:0000256" key="20">
    <source>
        <dbReference type="ARBA" id="ARBA00023136"/>
    </source>
</evidence>
<dbReference type="GO" id="GO:0046856">
    <property type="term" value="P:phosphatidylinositol dephosphorylation"/>
    <property type="evidence" value="ECO:0007669"/>
    <property type="project" value="InterPro"/>
</dbReference>
<name>A0A8J6AGL8_GALPY</name>